<evidence type="ECO:0000313" key="4">
    <source>
        <dbReference type="Proteomes" id="UP000184251"/>
    </source>
</evidence>
<accession>A0A1M4Z287</accession>
<dbReference type="Pfam" id="PF04203">
    <property type="entry name" value="Sortase"/>
    <property type="match status" value="1"/>
</dbReference>
<proteinExistence type="predicted"/>
<reference evidence="3 4" key="1">
    <citation type="submission" date="2016-11" db="EMBL/GenBank/DDBJ databases">
        <authorList>
            <person name="Jaros S."/>
            <person name="Januszkiewicz K."/>
            <person name="Wedrychowicz H."/>
        </authorList>
    </citation>
    <scope>NUCLEOTIDE SEQUENCE [LARGE SCALE GENOMIC DNA]</scope>
    <source>
        <strain evidence="3 4">DSM 14828</strain>
    </source>
</reference>
<evidence type="ECO:0000256" key="1">
    <source>
        <dbReference type="ARBA" id="ARBA00022801"/>
    </source>
</evidence>
<dbReference type="EMBL" id="FQTU01000015">
    <property type="protein sequence ID" value="SHF12075.1"/>
    <property type="molecule type" value="Genomic_DNA"/>
</dbReference>
<dbReference type="SUPFAM" id="SSF63817">
    <property type="entry name" value="Sortase"/>
    <property type="match status" value="1"/>
</dbReference>
<organism evidence="3 4">
    <name type="scientific">Alkalibacter saccharofermentans DSM 14828</name>
    <dbReference type="NCBI Taxonomy" id="1120975"/>
    <lineage>
        <taxon>Bacteria</taxon>
        <taxon>Bacillati</taxon>
        <taxon>Bacillota</taxon>
        <taxon>Clostridia</taxon>
        <taxon>Eubacteriales</taxon>
        <taxon>Eubacteriaceae</taxon>
        <taxon>Alkalibacter</taxon>
    </lineage>
</organism>
<gene>
    <name evidence="3" type="ORF">SAMN02746064_01920</name>
</gene>
<sequence>MKLLRLISIAVFILSLSMIFVGLRDSSLNQKQNEQIRDMARSHNDQTIEDIRDEKILEMKSIKVPKVEIGSKFISLLEINKDVIGWISIENTRVDYPVVLGFDNEHYLDHDFYGKKSRAGTIFMDFRNRSEKKHLILYGHNMRDGSMFKDLIKYKKESFFYDNPIIQFDFLSRNERWEIFSAYVTDTNFYYIETSFKNNAEFTSFIDEIKGKSKYKTDIYPEANDQILTLSTCTYDFSDARFVIHARKIN</sequence>
<evidence type="ECO:0000313" key="3">
    <source>
        <dbReference type="EMBL" id="SHF12075.1"/>
    </source>
</evidence>
<dbReference type="GO" id="GO:0016787">
    <property type="term" value="F:hydrolase activity"/>
    <property type="evidence" value="ECO:0007669"/>
    <property type="project" value="UniProtKB-KW"/>
</dbReference>
<dbReference type="RefSeq" id="WP_084117207.1">
    <property type="nucleotide sequence ID" value="NZ_FQTU01000015.1"/>
</dbReference>
<name>A0A1M4Z287_9FIRM</name>
<keyword evidence="1" id="KW-0378">Hydrolase</keyword>
<evidence type="ECO:0000256" key="2">
    <source>
        <dbReference type="PIRSR" id="PIRSR605754-1"/>
    </source>
</evidence>
<dbReference type="NCBIfam" id="TIGR03064">
    <property type="entry name" value="sortase_srtB"/>
    <property type="match status" value="1"/>
</dbReference>
<dbReference type="OrthoDB" id="9806013at2"/>
<keyword evidence="4" id="KW-1185">Reference proteome</keyword>
<protein>
    <submittedName>
        <fullName evidence="3">Sortase B</fullName>
    </submittedName>
</protein>
<feature type="active site" description="Acyl-thioester intermediate" evidence="2">
    <location>
        <position position="233"/>
    </location>
</feature>
<dbReference type="STRING" id="1120975.SAMN02746064_01920"/>
<dbReference type="Gene3D" id="2.40.260.10">
    <property type="entry name" value="Sortase"/>
    <property type="match status" value="1"/>
</dbReference>
<dbReference type="CDD" id="cd05826">
    <property type="entry name" value="Sortase_B"/>
    <property type="match status" value="1"/>
</dbReference>
<dbReference type="InterPro" id="IPR009835">
    <property type="entry name" value="SrtB"/>
</dbReference>
<dbReference type="InterPro" id="IPR005754">
    <property type="entry name" value="Sortase"/>
</dbReference>
<dbReference type="InterPro" id="IPR023365">
    <property type="entry name" value="Sortase_dom-sf"/>
</dbReference>
<dbReference type="AlphaFoldDB" id="A0A1M4Z287"/>
<feature type="active site" description="Proton donor/acceptor" evidence="2">
    <location>
        <position position="140"/>
    </location>
</feature>
<dbReference type="Proteomes" id="UP000184251">
    <property type="component" value="Unassembled WGS sequence"/>
</dbReference>